<keyword evidence="2" id="KW-1185">Reference proteome</keyword>
<dbReference type="OrthoDB" id="3012326at2759"/>
<protein>
    <submittedName>
        <fullName evidence="1">Uncharacterized protein</fullName>
    </submittedName>
</protein>
<dbReference type="Proteomes" id="UP000218811">
    <property type="component" value="Unassembled WGS sequence"/>
</dbReference>
<dbReference type="OMA" id="WSAYLEQ"/>
<sequence length="437" mass="48077">MAAGVPSYSSGQAAFGTLRISEQVFWAHRADDTPSAWDKPAQHQSNPRKVRVTGYNQHATTALRASNNNRGDVLEVPWNESDNVMRVMKRLEDKLCIPVMYWRLAGDGVVLDPSTLASTHRLFVSNTTVDLVLLPTSAIDEYLAQYGKRHEWRALAPGVTDSSDLRERAAAFFNLLSPVASDAWPVYIQQRTHAEAMLRKRLDQYAGEPLDPLLVQIRAGVEAVLASTKLAPSEQAAVADGVIPLHLELIEAGESTEVMGDAEVLTRIYSPTSPAAIDVHFAYRRAAGAHTTDYALRVMYRVYTPLARPAMERRDFSPRAGQNGWQALFALGICDTIDERGYDDTECDNAWGPSPAEVQRLHRMLFGEGAPASKVGTVEMVRLLMAAVGLPFHVKSEGGGGDEQDDKSHIRWAINDCEWLGWSVRAACGVPLRADAE</sequence>
<gene>
    <name evidence="1" type="ORF">WOLCODRAFT_152313</name>
</gene>
<dbReference type="EMBL" id="KB468124">
    <property type="protein sequence ID" value="PCH42283.1"/>
    <property type="molecule type" value="Genomic_DNA"/>
</dbReference>
<dbReference type="AlphaFoldDB" id="A0A2H3JQW5"/>
<reference evidence="1 2" key="1">
    <citation type="journal article" date="2012" name="Science">
        <title>The Paleozoic origin of enzymatic lignin decomposition reconstructed from 31 fungal genomes.</title>
        <authorList>
            <person name="Floudas D."/>
            <person name="Binder M."/>
            <person name="Riley R."/>
            <person name="Barry K."/>
            <person name="Blanchette R.A."/>
            <person name="Henrissat B."/>
            <person name="Martinez A.T."/>
            <person name="Otillar R."/>
            <person name="Spatafora J.W."/>
            <person name="Yadav J.S."/>
            <person name="Aerts A."/>
            <person name="Benoit I."/>
            <person name="Boyd A."/>
            <person name="Carlson A."/>
            <person name="Copeland A."/>
            <person name="Coutinho P.M."/>
            <person name="de Vries R.P."/>
            <person name="Ferreira P."/>
            <person name="Findley K."/>
            <person name="Foster B."/>
            <person name="Gaskell J."/>
            <person name="Glotzer D."/>
            <person name="Gorecki P."/>
            <person name="Heitman J."/>
            <person name="Hesse C."/>
            <person name="Hori C."/>
            <person name="Igarashi K."/>
            <person name="Jurgens J.A."/>
            <person name="Kallen N."/>
            <person name="Kersten P."/>
            <person name="Kohler A."/>
            <person name="Kuees U."/>
            <person name="Kumar T.K.A."/>
            <person name="Kuo A."/>
            <person name="LaButti K."/>
            <person name="Larrondo L.F."/>
            <person name="Lindquist E."/>
            <person name="Ling A."/>
            <person name="Lombard V."/>
            <person name="Lucas S."/>
            <person name="Lundell T."/>
            <person name="Martin R."/>
            <person name="McLaughlin D.J."/>
            <person name="Morgenstern I."/>
            <person name="Morin E."/>
            <person name="Murat C."/>
            <person name="Nagy L.G."/>
            <person name="Nolan M."/>
            <person name="Ohm R.A."/>
            <person name="Patyshakuliyeva A."/>
            <person name="Rokas A."/>
            <person name="Ruiz-Duenas F.J."/>
            <person name="Sabat G."/>
            <person name="Salamov A."/>
            <person name="Samejima M."/>
            <person name="Schmutz J."/>
            <person name="Slot J.C."/>
            <person name="St John F."/>
            <person name="Stenlid J."/>
            <person name="Sun H."/>
            <person name="Sun S."/>
            <person name="Syed K."/>
            <person name="Tsang A."/>
            <person name="Wiebenga A."/>
            <person name="Young D."/>
            <person name="Pisabarro A."/>
            <person name="Eastwood D.C."/>
            <person name="Martin F."/>
            <person name="Cullen D."/>
            <person name="Grigoriev I.V."/>
            <person name="Hibbett D.S."/>
        </authorList>
    </citation>
    <scope>NUCLEOTIDE SEQUENCE [LARGE SCALE GENOMIC DNA]</scope>
    <source>
        <strain evidence="1 2">MD-104</strain>
    </source>
</reference>
<accession>A0A2H3JQW5</accession>
<organism evidence="1 2">
    <name type="scientific">Wolfiporia cocos (strain MD-104)</name>
    <name type="common">Brown rot fungus</name>
    <dbReference type="NCBI Taxonomy" id="742152"/>
    <lineage>
        <taxon>Eukaryota</taxon>
        <taxon>Fungi</taxon>
        <taxon>Dikarya</taxon>
        <taxon>Basidiomycota</taxon>
        <taxon>Agaricomycotina</taxon>
        <taxon>Agaricomycetes</taxon>
        <taxon>Polyporales</taxon>
        <taxon>Phaeolaceae</taxon>
        <taxon>Wolfiporia</taxon>
    </lineage>
</organism>
<evidence type="ECO:0000313" key="1">
    <source>
        <dbReference type="EMBL" id="PCH42283.1"/>
    </source>
</evidence>
<proteinExistence type="predicted"/>
<name>A0A2H3JQW5_WOLCO</name>
<evidence type="ECO:0000313" key="2">
    <source>
        <dbReference type="Proteomes" id="UP000218811"/>
    </source>
</evidence>